<keyword evidence="2" id="KW-1185">Reference proteome</keyword>
<name>A0A4Y7T310_COPMI</name>
<dbReference type="EMBL" id="QPFP01000035">
    <property type="protein sequence ID" value="TEB28002.1"/>
    <property type="molecule type" value="Genomic_DNA"/>
</dbReference>
<reference evidence="1 2" key="1">
    <citation type="journal article" date="2019" name="Nat. Ecol. Evol.">
        <title>Megaphylogeny resolves global patterns of mushroom evolution.</title>
        <authorList>
            <person name="Varga T."/>
            <person name="Krizsan K."/>
            <person name="Foldi C."/>
            <person name="Dima B."/>
            <person name="Sanchez-Garcia M."/>
            <person name="Sanchez-Ramirez S."/>
            <person name="Szollosi G.J."/>
            <person name="Szarkandi J.G."/>
            <person name="Papp V."/>
            <person name="Albert L."/>
            <person name="Andreopoulos W."/>
            <person name="Angelini C."/>
            <person name="Antonin V."/>
            <person name="Barry K.W."/>
            <person name="Bougher N.L."/>
            <person name="Buchanan P."/>
            <person name="Buyck B."/>
            <person name="Bense V."/>
            <person name="Catcheside P."/>
            <person name="Chovatia M."/>
            <person name="Cooper J."/>
            <person name="Damon W."/>
            <person name="Desjardin D."/>
            <person name="Finy P."/>
            <person name="Geml J."/>
            <person name="Haridas S."/>
            <person name="Hughes K."/>
            <person name="Justo A."/>
            <person name="Karasinski D."/>
            <person name="Kautmanova I."/>
            <person name="Kiss B."/>
            <person name="Kocsube S."/>
            <person name="Kotiranta H."/>
            <person name="LaButti K.M."/>
            <person name="Lechner B.E."/>
            <person name="Liimatainen K."/>
            <person name="Lipzen A."/>
            <person name="Lukacs Z."/>
            <person name="Mihaltcheva S."/>
            <person name="Morgado L.N."/>
            <person name="Niskanen T."/>
            <person name="Noordeloos M.E."/>
            <person name="Ohm R.A."/>
            <person name="Ortiz-Santana B."/>
            <person name="Ovrebo C."/>
            <person name="Racz N."/>
            <person name="Riley R."/>
            <person name="Savchenko A."/>
            <person name="Shiryaev A."/>
            <person name="Soop K."/>
            <person name="Spirin V."/>
            <person name="Szebenyi C."/>
            <person name="Tomsovsky M."/>
            <person name="Tulloss R.E."/>
            <person name="Uehling J."/>
            <person name="Grigoriev I.V."/>
            <person name="Vagvolgyi C."/>
            <person name="Papp T."/>
            <person name="Martin F.M."/>
            <person name="Miettinen O."/>
            <person name="Hibbett D.S."/>
            <person name="Nagy L.G."/>
        </authorList>
    </citation>
    <scope>NUCLEOTIDE SEQUENCE [LARGE SCALE GENOMIC DNA]</scope>
    <source>
        <strain evidence="1 2">FP101781</strain>
    </source>
</reference>
<evidence type="ECO:0000313" key="1">
    <source>
        <dbReference type="EMBL" id="TEB28002.1"/>
    </source>
</evidence>
<protein>
    <submittedName>
        <fullName evidence="1">Uncharacterized protein</fullName>
    </submittedName>
</protein>
<evidence type="ECO:0000313" key="2">
    <source>
        <dbReference type="Proteomes" id="UP000298030"/>
    </source>
</evidence>
<accession>A0A4Y7T310</accession>
<comment type="caution">
    <text evidence="1">The sequence shown here is derived from an EMBL/GenBank/DDBJ whole genome shotgun (WGS) entry which is preliminary data.</text>
</comment>
<organism evidence="1 2">
    <name type="scientific">Coprinellus micaceus</name>
    <name type="common">Glistening ink-cap mushroom</name>
    <name type="synonym">Coprinus micaceus</name>
    <dbReference type="NCBI Taxonomy" id="71717"/>
    <lineage>
        <taxon>Eukaryota</taxon>
        <taxon>Fungi</taxon>
        <taxon>Dikarya</taxon>
        <taxon>Basidiomycota</taxon>
        <taxon>Agaricomycotina</taxon>
        <taxon>Agaricomycetes</taxon>
        <taxon>Agaricomycetidae</taxon>
        <taxon>Agaricales</taxon>
        <taxon>Agaricineae</taxon>
        <taxon>Psathyrellaceae</taxon>
        <taxon>Coprinellus</taxon>
    </lineage>
</organism>
<gene>
    <name evidence="1" type="ORF">FA13DRAFT_825421</name>
</gene>
<dbReference type="Proteomes" id="UP000298030">
    <property type="component" value="Unassembled WGS sequence"/>
</dbReference>
<dbReference type="AlphaFoldDB" id="A0A4Y7T310"/>
<proteinExistence type="predicted"/>
<sequence length="73" mass="8069">MISVNIDKAWFAPLIEVSSIGFSTSSSALRDSVPWRTLAVISRGRWPLVLSDTTTETSHFNFPESFSSKSCDT</sequence>